<feature type="region of interest" description="Disordered" evidence="1">
    <location>
        <begin position="177"/>
        <end position="199"/>
    </location>
</feature>
<organism evidence="2 3">
    <name type="scientific">Mycena metata</name>
    <dbReference type="NCBI Taxonomy" id="1033252"/>
    <lineage>
        <taxon>Eukaryota</taxon>
        <taxon>Fungi</taxon>
        <taxon>Dikarya</taxon>
        <taxon>Basidiomycota</taxon>
        <taxon>Agaricomycotina</taxon>
        <taxon>Agaricomycetes</taxon>
        <taxon>Agaricomycetidae</taxon>
        <taxon>Agaricales</taxon>
        <taxon>Marasmiineae</taxon>
        <taxon>Mycenaceae</taxon>
        <taxon>Mycena</taxon>
    </lineage>
</organism>
<keyword evidence="3" id="KW-1185">Reference proteome</keyword>
<reference evidence="2" key="1">
    <citation type="submission" date="2023-03" db="EMBL/GenBank/DDBJ databases">
        <title>Massive genome expansion in bonnet fungi (Mycena s.s.) driven by repeated elements and novel gene families across ecological guilds.</title>
        <authorList>
            <consortium name="Lawrence Berkeley National Laboratory"/>
            <person name="Harder C.B."/>
            <person name="Miyauchi S."/>
            <person name="Viragh M."/>
            <person name="Kuo A."/>
            <person name="Thoen E."/>
            <person name="Andreopoulos B."/>
            <person name="Lu D."/>
            <person name="Skrede I."/>
            <person name="Drula E."/>
            <person name="Henrissat B."/>
            <person name="Morin E."/>
            <person name="Kohler A."/>
            <person name="Barry K."/>
            <person name="LaButti K."/>
            <person name="Morin E."/>
            <person name="Salamov A."/>
            <person name="Lipzen A."/>
            <person name="Mereny Z."/>
            <person name="Hegedus B."/>
            <person name="Baldrian P."/>
            <person name="Stursova M."/>
            <person name="Weitz H."/>
            <person name="Taylor A."/>
            <person name="Grigoriev I.V."/>
            <person name="Nagy L.G."/>
            <person name="Martin F."/>
            <person name="Kauserud H."/>
        </authorList>
    </citation>
    <scope>NUCLEOTIDE SEQUENCE</scope>
    <source>
        <strain evidence="2">CBHHK182m</strain>
    </source>
</reference>
<dbReference type="Proteomes" id="UP001215598">
    <property type="component" value="Unassembled WGS sequence"/>
</dbReference>
<comment type="caution">
    <text evidence="2">The sequence shown here is derived from an EMBL/GenBank/DDBJ whole genome shotgun (WGS) entry which is preliminary data.</text>
</comment>
<evidence type="ECO:0000256" key="1">
    <source>
        <dbReference type="SAM" id="MobiDB-lite"/>
    </source>
</evidence>
<feature type="region of interest" description="Disordered" evidence="1">
    <location>
        <begin position="45"/>
        <end position="71"/>
    </location>
</feature>
<sequence>MCSKPRERGAAHIKRCVLSSEREAACGVHIKRCTRCEAVRLREQRNNGRESARDLHATRTSRDVRGARLGEQRNDVHIERCAQFTPSEREAARAAARERKERPAHDAHIERYTRSHPARERPQEQQRESAERGLHATRTLRDVRGARLREQRNDVHIERCAQFTPSEREAARAAARERREGERLHATCTSRDVTPSERERLHAMRTSRDVRGAGLQEQRHDVHIERCAHFTPNKRERLREQRRESAERGDAHVETRRVRYAESERPRARRTSKDMHALHTRREREAARAAAREAAKPASKDASEGHRGDACVETRHVRCTEREG</sequence>
<dbReference type="EMBL" id="JARKIB010000115">
    <property type="protein sequence ID" value="KAJ7737680.1"/>
    <property type="molecule type" value="Genomic_DNA"/>
</dbReference>
<accession>A0AAD7MYE5</accession>
<evidence type="ECO:0000313" key="2">
    <source>
        <dbReference type="EMBL" id="KAJ7737680.1"/>
    </source>
</evidence>
<gene>
    <name evidence="2" type="ORF">B0H16DRAFT_1466052</name>
</gene>
<feature type="compositionally biased region" description="Basic and acidic residues" evidence="1">
    <location>
        <begin position="87"/>
        <end position="140"/>
    </location>
</feature>
<protein>
    <submittedName>
        <fullName evidence="2">Uncharacterized protein</fullName>
    </submittedName>
</protein>
<name>A0AAD7MYE5_9AGAR</name>
<dbReference type="AlphaFoldDB" id="A0AAD7MYE5"/>
<feature type="region of interest" description="Disordered" evidence="1">
    <location>
        <begin position="234"/>
        <end position="324"/>
    </location>
</feature>
<feature type="region of interest" description="Disordered" evidence="1">
    <location>
        <begin position="84"/>
        <end position="140"/>
    </location>
</feature>
<proteinExistence type="predicted"/>
<evidence type="ECO:0000313" key="3">
    <source>
        <dbReference type="Proteomes" id="UP001215598"/>
    </source>
</evidence>